<dbReference type="PANTHER" id="PTHR14969:SF62">
    <property type="entry name" value="DECAPRENYLPHOSPHORYL-5-PHOSPHORIBOSE PHOSPHATASE RV3807C-RELATED"/>
    <property type="match status" value="1"/>
</dbReference>
<keyword evidence="3 7" id="KW-0812">Transmembrane</keyword>
<name>A0A5C7FEM1_9BACT</name>
<dbReference type="RefSeq" id="WP_147932811.1">
    <property type="nucleotide sequence ID" value="NZ_VOXD01000055.1"/>
</dbReference>
<feature type="domain" description="Phosphatidic acid phosphatase type 2/haloperoxidase" evidence="8">
    <location>
        <begin position="55"/>
        <end position="172"/>
    </location>
</feature>
<evidence type="ECO:0000259" key="8">
    <source>
        <dbReference type="SMART" id="SM00014"/>
    </source>
</evidence>
<organism evidence="9 10">
    <name type="scientific">Neolewinella aurantiaca</name>
    <dbReference type="NCBI Taxonomy" id="2602767"/>
    <lineage>
        <taxon>Bacteria</taxon>
        <taxon>Pseudomonadati</taxon>
        <taxon>Bacteroidota</taxon>
        <taxon>Saprospiria</taxon>
        <taxon>Saprospirales</taxon>
        <taxon>Lewinellaceae</taxon>
        <taxon>Neolewinella</taxon>
    </lineage>
</organism>
<dbReference type="Gene3D" id="1.20.144.10">
    <property type="entry name" value="Phosphatidic acid phosphatase type 2/haloperoxidase"/>
    <property type="match status" value="2"/>
</dbReference>
<evidence type="ECO:0000256" key="3">
    <source>
        <dbReference type="ARBA" id="ARBA00022692"/>
    </source>
</evidence>
<dbReference type="AlphaFoldDB" id="A0A5C7FEM1"/>
<feature type="transmembrane region" description="Helical" evidence="7">
    <location>
        <begin position="30"/>
        <end position="46"/>
    </location>
</feature>
<sequence>MDHELFHFINQSLANPFLDAVLPVFREKTTWIPLYLLMVFLLYSSYGWKRTLWLLLCIGVVMGVADQFAANVLKPWVGRLRPCAEPEIAGQVRELVNCGGKWSFPSNHATNHFALATVLALTWLKDKAWGWRLGIFLWAGAIALAQVYVGKHYPGDIFAGALLGSFIAWIGVLLYRNFAGEAALP</sequence>
<evidence type="ECO:0000256" key="2">
    <source>
        <dbReference type="ARBA" id="ARBA00022475"/>
    </source>
</evidence>
<feature type="transmembrane region" description="Helical" evidence="7">
    <location>
        <begin position="53"/>
        <end position="70"/>
    </location>
</feature>
<reference evidence="9 10" key="1">
    <citation type="submission" date="2019-08" db="EMBL/GenBank/DDBJ databases">
        <title>Lewinella sp. strain SSH13 Genome sequencing and assembly.</title>
        <authorList>
            <person name="Kim I."/>
        </authorList>
    </citation>
    <scope>NUCLEOTIDE SEQUENCE [LARGE SCALE GENOMIC DNA]</scope>
    <source>
        <strain evidence="9 10">SSH13</strain>
    </source>
</reference>
<evidence type="ECO:0000256" key="6">
    <source>
        <dbReference type="ARBA" id="ARBA00023136"/>
    </source>
</evidence>
<evidence type="ECO:0000256" key="7">
    <source>
        <dbReference type="SAM" id="Phobius"/>
    </source>
</evidence>
<gene>
    <name evidence="9" type="ORF">FUA23_21330</name>
</gene>
<comment type="subcellular location">
    <subcellularLocation>
        <location evidence="1">Cell membrane</location>
        <topology evidence="1">Multi-pass membrane protein</topology>
    </subcellularLocation>
</comment>
<evidence type="ECO:0000313" key="10">
    <source>
        <dbReference type="Proteomes" id="UP000321907"/>
    </source>
</evidence>
<protein>
    <submittedName>
        <fullName evidence="9">Phosphatase PAP2 family protein</fullName>
    </submittedName>
</protein>
<dbReference type="SMART" id="SM00014">
    <property type="entry name" value="acidPPc"/>
    <property type="match status" value="1"/>
</dbReference>
<dbReference type="GO" id="GO:0005886">
    <property type="term" value="C:plasma membrane"/>
    <property type="evidence" value="ECO:0007669"/>
    <property type="project" value="UniProtKB-SubCell"/>
</dbReference>
<comment type="caution">
    <text evidence="9">The sequence shown here is derived from an EMBL/GenBank/DDBJ whole genome shotgun (WGS) entry which is preliminary data.</text>
</comment>
<dbReference type="InterPro" id="IPR036938">
    <property type="entry name" value="PAP2/HPO_sf"/>
</dbReference>
<dbReference type="SUPFAM" id="SSF48317">
    <property type="entry name" value="Acid phosphatase/Vanadium-dependent haloperoxidase"/>
    <property type="match status" value="1"/>
</dbReference>
<dbReference type="InterPro" id="IPR000326">
    <property type="entry name" value="PAP2/HPO"/>
</dbReference>
<dbReference type="EMBL" id="VOXD01000055">
    <property type="protein sequence ID" value="TXF84021.1"/>
    <property type="molecule type" value="Genomic_DNA"/>
</dbReference>
<evidence type="ECO:0000313" key="9">
    <source>
        <dbReference type="EMBL" id="TXF84021.1"/>
    </source>
</evidence>
<dbReference type="PANTHER" id="PTHR14969">
    <property type="entry name" value="SPHINGOSINE-1-PHOSPHATE PHOSPHOHYDROLASE"/>
    <property type="match status" value="1"/>
</dbReference>
<dbReference type="Proteomes" id="UP000321907">
    <property type="component" value="Unassembled WGS sequence"/>
</dbReference>
<dbReference type="OrthoDB" id="9789113at2"/>
<keyword evidence="5 7" id="KW-1133">Transmembrane helix</keyword>
<feature type="transmembrane region" description="Helical" evidence="7">
    <location>
        <begin position="129"/>
        <end position="150"/>
    </location>
</feature>
<keyword evidence="4" id="KW-0378">Hydrolase</keyword>
<dbReference type="GO" id="GO:0016787">
    <property type="term" value="F:hydrolase activity"/>
    <property type="evidence" value="ECO:0007669"/>
    <property type="project" value="UniProtKB-KW"/>
</dbReference>
<accession>A0A5C7FEM1</accession>
<proteinExistence type="predicted"/>
<feature type="transmembrane region" description="Helical" evidence="7">
    <location>
        <begin position="157"/>
        <end position="175"/>
    </location>
</feature>
<keyword evidence="2" id="KW-1003">Cell membrane</keyword>
<evidence type="ECO:0000256" key="4">
    <source>
        <dbReference type="ARBA" id="ARBA00022801"/>
    </source>
</evidence>
<keyword evidence="10" id="KW-1185">Reference proteome</keyword>
<evidence type="ECO:0000256" key="5">
    <source>
        <dbReference type="ARBA" id="ARBA00022989"/>
    </source>
</evidence>
<evidence type="ECO:0000256" key="1">
    <source>
        <dbReference type="ARBA" id="ARBA00004651"/>
    </source>
</evidence>
<dbReference type="Pfam" id="PF01569">
    <property type="entry name" value="PAP2"/>
    <property type="match status" value="1"/>
</dbReference>
<keyword evidence="6 7" id="KW-0472">Membrane</keyword>